<reference evidence="1" key="2">
    <citation type="journal article" date="2022" name="Microbiol. Resour. Announc.">
        <title>Metagenome Sequencing to Explore Phylogenomics of Terrestrial Cyanobacteria.</title>
        <authorList>
            <person name="Ward R.D."/>
            <person name="Stajich J.E."/>
            <person name="Johansen J.R."/>
            <person name="Huntemann M."/>
            <person name="Clum A."/>
            <person name="Foster B."/>
            <person name="Foster B."/>
            <person name="Roux S."/>
            <person name="Palaniappan K."/>
            <person name="Varghese N."/>
            <person name="Mukherjee S."/>
            <person name="Reddy T.B.K."/>
            <person name="Daum C."/>
            <person name="Copeland A."/>
            <person name="Chen I.A."/>
            <person name="Ivanova N.N."/>
            <person name="Kyrpides N.C."/>
            <person name="Shapiro N."/>
            <person name="Eloe-Fadrosh E.A."/>
            <person name="Pietrasiak N."/>
        </authorList>
    </citation>
    <scope>NUCLEOTIDE SEQUENCE</scope>
    <source>
        <strain evidence="1">CPER-KK1</strain>
    </source>
</reference>
<evidence type="ECO:0000313" key="1">
    <source>
        <dbReference type="EMBL" id="MBW4547903.1"/>
    </source>
</evidence>
<gene>
    <name evidence="1" type="ORF">KME25_26185</name>
</gene>
<sequence length="65" mass="7698">MRVAPYQYVIQPRVERAKPLLQHRGRDCWRFNSDGVSHCHHRYFHSQTWGRTDIKSKQKSTACAA</sequence>
<proteinExistence type="predicted"/>
<reference evidence="1" key="1">
    <citation type="submission" date="2021-05" db="EMBL/GenBank/DDBJ databases">
        <authorList>
            <person name="Pietrasiak N."/>
            <person name="Ward R."/>
            <person name="Stajich J.E."/>
            <person name="Kurbessoian T."/>
        </authorList>
    </citation>
    <scope>NUCLEOTIDE SEQUENCE</scope>
    <source>
        <strain evidence="1">CPER-KK1</strain>
    </source>
</reference>
<protein>
    <submittedName>
        <fullName evidence="1">Uncharacterized protein</fullName>
    </submittedName>
</protein>
<dbReference type="Proteomes" id="UP000753908">
    <property type="component" value="Unassembled WGS sequence"/>
</dbReference>
<name>A0A951UBX1_9CYAN</name>
<dbReference type="AlphaFoldDB" id="A0A951UBX1"/>
<organism evidence="1 2">
    <name type="scientific">Symplocastrum torsivum CPER-KK1</name>
    <dbReference type="NCBI Taxonomy" id="450513"/>
    <lineage>
        <taxon>Bacteria</taxon>
        <taxon>Bacillati</taxon>
        <taxon>Cyanobacteriota</taxon>
        <taxon>Cyanophyceae</taxon>
        <taxon>Oscillatoriophycideae</taxon>
        <taxon>Oscillatoriales</taxon>
        <taxon>Microcoleaceae</taxon>
        <taxon>Symplocastrum</taxon>
    </lineage>
</organism>
<accession>A0A951UBX1</accession>
<comment type="caution">
    <text evidence="1">The sequence shown here is derived from an EMBL/GenBank/DDBJ whole genome shotgun (WGS) entry which is preliminary data.</text>
</comment>
<dbReference type="EMBL" id="JAHHIF010000050">
    <property type="protein sequence ID" value="MBW4547903.1"/>
    <property type="molecule type" value="Genomic_DNA"/>
</dbReference>
<evidence type="ECO:0000313" key="2">
    <source>
        <dbReference type="Proteomes" id="UP000753908"/>
    </source>
</evidence>